<dbReference type="PROSITE" id="PS51355">
    <property type="entry name" value="GLUTATHIONE_PEROXID_3"/>
    <property type="match status" value="1"/>
</dbReference>
<dbReference type="GO" id="GO:0004601">
    <property type="term" value="F:peroxidase activity"/>
    <property type="evidence" value="ECO:0007669"/>
    <property type="project" value="UniProtKB-KW"/>
</dbReference>
<protein>
    <recommendedName>
        <fullName evidence="4">Glutathione peroxidase</fullName>
    </recommendedName>
</protein>
<keyword evidence="6" id="KW-1185">Reference proteome</keyword>
<dbReference type="PRINTS" id="PR01011">
    <property type="entry name" value="GLUTPROXDASE"/>
</dbReference>
<evidence type="ECO:0000313" key="6">
    <source>
        <dbReference type="Proteomes" id="UP001524547"/>
    </source>
</evidence>
<dbReference type="InterPro" id="IPR029759">
    <property type="entry name" value="GPX_AS"/>
</dbReference>
<gene>
    <name evidence="5" type="ORF">NFI88_08605</name>
</gene>
<evidence type="ECO:0000256" key="3">
    <source>
        <dbReference type="ARBA" id="ARBA00023002"/>
    </source>
</evidence>
<evidence type="ECO:0000256" key="2">
    <source>
        <dbReference type="ARBA" id="ARBA00022559"/>
    </source>
</evidence>
<reference evidence="5 6" key="1">
    <citation type="submission" date="2022-06" db="EMBL/GenBank/DDBJ databases">
        <title>Rhizosaccharibacter gen. nov. sp. nov. KSS12, endophytic bacteria isolated from sugarcane.</title>
        <authorList>
            <person name="Pitiwittayakul N."/>
        </authorList>
    </citation>
    <scope>NUCLEOTIDE SEQUENCE [LARGE SCALE GENOMIC DNA]</scope>
    <source>
        <strain evidence="5 6">KSS12</strain>
    </source>
</reference>
<dbReference type="RefSeq" id="WP_422919620.1">
    <property type="nucleotide sequence ID" value="NZ_JAMZEJ010000004.1"/>
</dbReference>
<comment type="caution">
    <text evidence="5">The sequence shown here is derived from an EMBL/GenBank/DDBJ whole genome shotgun (WGS) entry which is preliminary data.</text>
</comment>
<accession>A0ABT1VX29</accession>
<dbReference type="EMBL" id="JAMZEJ010000004">
    <property type="protein sequence ID" value="MCQ8240893.1"/>
    <property type="molecule type" value="Genomic_DNA"/>
</dbReference>
<dbReference type="PANTHER" id="PTHR11592">
    <property type="entry name" value="GLUTATHIONE PEROXIDASE"/>
    <property type="match status" value="1"/>
</dbReference>
<dbReference type="Proteomes" id="UP001524547">
    <property type="component" value="Unassembled WGS sequence"/>
</dbReference>
<dbReference type="PROSITE" id="PS00460">
    <property type="entry name" value="GLUTATHIONE_PEROXID_1"/>
    <property type="match status" value="1"/>
</dbReference>
<name>A0ABT1VX29_9PROT</name>
<evidence type="ECO:0000256" key="4">
    <source>
        <dbReference type="RuleBase" id="RU000499"/>
    </source>
</evidence>
<dbReference type="SUPFAM" id="SSF52833">
    <property type="entry name" value="Thioredoxin-like"/>
    <property type="match status" value="1"/>
</dbReference>
<dbReference type="PANTHER" id="PTHR11592:SF78">
    <property type="entry name" value="GLUTATHIONE PEROXIDASE"/>
    <property type="match status" value="1"/>
</dbReference>
<dbReference type="Gene3D" id="3.40.30.10">
    <property type="entry name" value="Glutaredoxin"/>
    <property type="match status" value="1"/>
</dbReference>
<proteinExistence type="inferred from homology"/>
<evidence type="ECO:0000313" key="5">
    <source>
        <dbReference type="EMBL" id="MCQ8240893.1"/>
    </source>
</evidence>
<dbReference type="InterPro" id="IPR000889">
    <property type="entry name" value="Glutathione_peroxidase"/>
</dbReference>
<dbReference type="CDD" id="cd00340">
    <property type="entry name" value="GSH_Peroxidase"/>
    <property type="match status" value="1"/>
</dbReference>
<keyword evidence="3 4" id="KW-0560">Oxidoreductase</keyword>
<sequence length="166" mass="18361">MAAENAFSFGFHTLFGDPLDLSRFSGRPMLIVNTASKCGFTPQYKGLQTLWQELEPRGLVVLGVPSNDFGNQEPDDAATIGAFCERNYGVGFPITEKVHVRGGAAHPLFRWLGEQGGVLSRPRWNFYKYLIRRDGTLDSWFTSITPPGAARLQRGLRRIVGDMPGG</sequence>
<evidence type="ECO:0000256" key="1">
    <source>
        <dbReference type="ARBA" id="ARBA00006926"/>
    </source>
</evidence>
<comment type="similarity">
    <text evidence="1 4">Belongs to the glutathione peroxidase family.</text>
</comment>
<keyword evidence="2 4" id="KW-0575">Peroxidase</keyword>
<dbReference type="PIRSF" id="PIRSF000303">
    <property type="entry name" value="Glutathion_perox"/>
    <property type="match status" value="1"/>
</dbReference>
<dbReference type="InterPro" id="IPR036249">
    <property type="entry name" value="Thioredoxin-like_sf"/>
</dbReference>
<organism evidence="5 6">
    <name type="scientific">Rhizosaccharibacter radicis</name>
    <dbReference type="NCBI Taxonomy" id="2782605"/>
    <lineage>
        <taxon>Bacteria</taxon>
        <taxon>Pseudomonadati</taxon>
        <taxon>Pseudomonadota</taxon>
        <taxon>Alphaproteobacteria</taxon>
        <taxon>Acetobacterales</taxon>
        <taxon>Acetobacteraceae</taxon>
        <taxon>Rhizosaccharibacter</taxon>
    </lineage>
</organism>
<dbReference type="Pfam" id="PF00255">
    <property type="entry name" value="GSHPx"/>
    <property type="match status" value="1"/>
</dbReference>